<dbReference type="PROSITE" id="PS01228">
    <property type="entry name" value="COF_1"/>
    <property type="match status" value="1"/>
</dbReference>
<sequence length="273" mass="30810">MNKDLKLICSDIDGTLLNADRDIAPETASAFSKLPKDFPVILASSRMPSAMYYLQEKIGRYGSPLICYNGALVLDETGKALQSHTVSLELLNTIIEHHKDFDYNISTHCTDTWRTEKMDYWTMREIRSTRMQPVYVPLKDLIASLEAVEELPHKIMCMGSPKALDSLIELLKERHPDEAHLYRSKDSYVEISAKNIDKSTALEDLIRSKYNLELSNVMAFGDNFNDTQLLKRAGMGVAMANAAQEVKDAADFVSEYTNKQHAVAKAIEKFLIP</sequence>
<dbReference type="GO" id="GO:0016787">
    <property type="term" value="F:hydrolase activity"/>
    <property type="evidence" value="ECO:0007669"/>
    <property type="project" value="UniProtKB-KW"/>
</dbReference>
<proteinExistence type="predicted"/>
<dbReference type="PANTHER" id="PTHR10000:SF8">
    <property type="entry name" value="HAD SUPERFAMILY HYDROLASE-LIKE, TYPE 3"/>
    <property type="match status" value="1"/>
</dbReference>
<evidence type="ECO:0000313" key="2">
    <source>
        <dbReference type="Proteomes" id="UP001197770"/>
    </source>
</evidence>
<dbReference type="RefSeq" id="WP_228231412.1">
    <property type="nucleotide sequence ID" value="NZ_JAJGMW010000028.1"/>
</dbReference>
<protein>
    <submittedName>
        <fullName evidence="1">Cof-type HAD-IIB family hydrolase</fullName>
    </submittedName>
</protein>
<dbReference type="PROSITE" id="PS01229">
    <property type="entry name" value="COF_2"/>
    <property type="match status" value="1"/>
</dbReference>
<name>A0ABS8GWE8_9FLAO</name>
<comment type="caution">
    <text evidence="1">The sequence shown here is derived from an EMBL/GenBank/DDBJ whole genome shotgun (WGS) entry which is preliminary data.</text>
</comment>
<dbReference type="SFLD" id="SFLDG01140">
    <property type="entry name" value="C2.B:_Phosphomannomutase_and_P"/>
    <property type="match status" value="1"/>
</dbReference>
<organism evidence="1 2">
    <name type="scientific">Leeuwenhoekiella parthenopeia</name>
    <dbReference type="NCBI Taxonomy" id="2890320"/>
    <lineage>
        <taxon>Bacteria</taxon>
        <taxon>Pseudomonadati</taxon>
        <taxon>Bacteroidota</taxon>
        <taxon>Flavobacteriia</taxon>
        <taxon>Flavobacteriales</taxon>
        <taxon>Flavobacteriaceae</taxon>
        <taxon>Leeuwenhoekiella</taxon>
    </lineage>
</organism>
<dbReference type="CDD" id="cd07516">
    <property type="entry name" value="HAD_Pase"/>
    <property type="match status" value="1"/>
</dbReference>
<dbReference type="InterPro" id="IPR000150">
    <property type="entry name" value="Cof"/>
</dbReference>
<dbReference type="InterPro" id="IPR006379">
    <property type="entry name" value="HAD-SF_hydro_IIB"/>
</dbReference>
<dbReference type="EMBL" id="JAJGMW010000028">
    <property type="protein sequence ID" value="MCC4214352.1"/>
    <property type="molecule type" value="Genomic_DNA"/>
</dbReference>
<keyword evidence="2" id="KW-1185">Reference proteome</keyword>
<dbReference type="PRINTS" id="PR00119">
    <property type="entry name" value="CATATPASE"/>
</dbReference>
<dbReference type="Pfam" id="PF08282">
    <property type="entry name" value="Hydrolase_3"/>
    <property type="match status" value="1"/>
</dbReference>
<evidence type="ECO:0000313" key="1">
    <source>
        <dbReference type="EMBL" id="MCC4214352.1"/>
    </source>
</evidence>
<reference evidence="1 2" key="1">
    <citation type="submission" date="2021-11" db="EMBL/GenBank/DDBJ databases">
        <title>Seasonal and diel survey of microbial diversity of the Tyrrhenian coast.</title>
        <authorList>
            <person name="Gattoni G."/>
            <person name="Corral P."/>
        </authorList>
    </citation>
    <scope>NUCLEOTIDE SEQUENCE [LARGE SCALE GENOMIC DNA]</scope>
    <source>
        <strain evidence="1 2">Mr9</strain>
    </source>
</reference>
<dbReference type="Gene3D" id="3.30.1240.10">
    <property type="match status" value="1"/>
</dbReference>
<gene>
    <name evidence="1" type="ORF">LLW17_16620</name>
</gene>
<accession>A0ABS8GWE8</accession>
<dbReference type="Proteomes" id="UP001197770">
    <property type="component" value="Unassembled WGS sequence"/>
</dbReference>
<dbReference type="NCBIfam" id="TIGR01484">
    <property type="entry name" value="HAD-SF-IIB"/>
    <property type="match status" value="1"/>
</dbReference>
<dbReference type="SFLD" id="SFLDS00003">
    <property type="entry name" value="Haloacid_Dehalogenase"/>
    <property type="match status" value="1"/>
</dbReference>
<dbReference type="NCBIfam" id="TIGR00099">
    <property type="entry name" value="Cof-subfamily"/>
    <property type="match status" value="1"/>
</dbReference>
<dbReference type="Gene3D" id="3.40.50.1000">
    <property type="entry name" value="HAD superfamily/HAD-like"/>
    <property type="match status" value="1"/>
</dbReference>
<keyword evidence="1" id="KW-0378">Hydrolase</keyword>
<dbReference type="InterPro" id="IPR036412">
    <property type="entry name" value="HAD-like_sf"/>
</dbReference>
<dbReference type="SUPFAM" id="SSF56784">
    <property type="entry name" value="HAD-like"/>
    <property type="match status" value="1"/>
</dbReference>
<dbReference type="PANTHER" id="PTHR10000">
    <property type="entry name" value="PHOSPHOSERINE PHOSPHATASE"/>
    <property type="match status" value="1"/>
</dbReference>
<dbReference type="InterPro" id="IPR023214">
    <property type="entry name" value="HAD_sf"/>
</dbReference>